<proteinExistence type="predicted"/>
<evidence type="ECO:0000313" key="2">
    <source>
        <dbReference type="EMBL" id="KAF7365761.1"/>
    </source>
</evidence>
<evidence type="ECO:0000313" key="3">
    <source>
        <dbReference type="Proteomes" id="UP000620124"/>
    </source>
</evidence>
<name>A0A8H6YVV0_9AGAR</name>
<dbReference type="EMBL" id="JACAZI010000003">
    <property type="protein sequence ID" value="KAF7365761.1"/>
    <property type="molecule type" value="Genomic_DNA"/>
</dbReference>
<protein>
    <submittedName>
        <fullName evidence="2">Uncharacterized protein</fullName>
    </submittedName>
</protein>
<sequence>MFFSRALVAFVSIAGLVVPSVLSDPASVTENAGHISARDNAAVKARVVGNFTNVAHHTMKINGIMKDLKATADVNGLSDQDAQNKVESLIKGGVLPLHGVLPSTGGGILGGLGSTDALTKCLLGNGAGLGGLLALNGLLSSAANPDTLLQNLLSGSLLGGNVLGGLLGLDPVVTLTVNALNSLIAVGNGCVPCQGQLSQLIAELSALVASLLALSSASGVCGCYADLLPQLQALLNELLGSLSFLRVYSCYLSTPSSLHPIPS</sequence>
<feature type="chain" id="PRO_5034411880" evidence="1">
    <location>
        <begin position="24"/>
        <end position="263"/>
    </location>
</feature>
<evidence type="ECO:0000256" key="1">
    <source>
        <dbReference type="SAM" id="SignalP"/>
    </source>
</evidence>
<comment type="caution">
    <text evidence="2">The sequence shown here is derived from an EMBL/GenBank/DDBJ whole genome shotgun (WGS) entry which is preliminary data.</text>
</comment>
<reference evidence="2" key="1">
    <citation type="submission" date="2020-05" db="EMBL/GenBank/DDBJ databases">
        <title>Mycena genomes resolve the evolution of fungal bioluminescence.</title>
        <authorList>
            <person name="Tsai I.J."/>
        </authorList>
    </citation>
    <scope>NUCLEOTIDE SEQUENCE</scope>
    <source>
        <strain evidence="2">CCC161011</strain>
    </source>
</reference>
<dbReference type="AlphaFoldDB" id="A0A8H6YVV0"/>
<keyword evidence="3" id="KW-1185">Reference proteome</keyword>
<accession>A0A8H6YVV0</accession>
<feature type="signal peptide" evidence="1">
    <location>
        <begin position="1"/>
        <end position="23"/>
    </location>
</feature>
<organism evidence="2 3">
    <name type="scientific">Mycena venus</name>
    <dbReference type="NCBI Taxonomy" id="2733690"/>
    <lineage>
        <taxon>Eukaryota</taxon>
        <taxon>Fungi</taxon>
        <taxon>Dikarya</taxon>
        <taxon>Basidiomycota</taxon>
        <taxon>Agaricomycotina</taxon>
        <taxon>Agaricomycetes</taxon>
        <taxon>Agaricomycetidae</taxon>
        <taxon>Agaricales</taxon>
        <taxon>Marasmiineae</taxon>
        <taxon>Mycenaceae</taxon>
        <taxon>Mycena</taxon>
    </lineage>
</organism>
<dbReference type="Proteomes" id="UP000620124">
    <property type="component" value="Unassembled WGS sequence"/>
</dbReference>
<keyword evidence="1" id="KW-0732">Signal</keyword>
<gene>
    <name evidence="2" type="ORF">MVEN_00449900</name>
</gene>